<gene>
    <name evidence="3" type="ORF">RSO01_15570</name>
</gene>
<dbReference type="EMBL" id="BKAJ01000030">
    <property type="protein sequence ID" value="GEP54391.1"/>
    <property type="molecule type" value="Genomic_DNA"/>
</dbReference>
<name>A0A512N6V8_9HYPH</name>
<dbReference type="RefSeq" id="WP_147147883.1">
    <property type="nucleotide sequence ID" value="NZ_BKAJ01000030.1"/>
</dbReference>
<evidence type="ECO:0000313" key="3">
    <source>
        <dbReference type="EMBL" id="GEP54391.1"/>
    </source>
</evidence>
<dbReference type="NCBIfam" id="NF037995">
    <property type="entry name" value="TRAP_S1"/>
    <property type="match status" value="1"/>
</dbReference>
<feature type="chain" id="PRO_5022175575" evidence="2">
    <location>
        <begin position="22"/>
        <end position="333"/>
    </location>
</feature>
<sequence length="333" mass="37011">MRSARVLGLLLAVCAAAPADAREFRSSDIHPFDYPTVQAVVQVDKVMRERSGGKLGITVLGYDDRDSENYTAAQVRNGQLDMARINLGVLNNIAPLTSVLALPYLFKSKEHTRRILDGPIGEEILASLEAQGLIGLCFYDGGPRHMYSNKKPIRTPADMYGLRVRVQQADAWAAMFRAVGASPVAVPTDRVYVHLQSGLIDAAEHNWPSYVSQRHYQVAPYFSMTGHSMAPAVLVFSKRVWDTLKPDEQAIIRSAAKESVPFMRRLWDDYEAAGRRTVEAAGGVIVTDVDKKAFTDRLVPLYSTVVDNDQLLSLVRRIQADEPLELQSERPKD</sequence>
<evidence type="ECO:0000256" key="2">
    <source>
        <dbReference type="SAM" id="SignalP"/>
    </source>
</evidence>
<dbReference type="PANTHER" id="PTHR33376:SF2">
    <property type="entry name" value="DICARBOXYLATE-BINDING PERIPLASMIC PROTEIN"/>
    <property type="match status" value="1"/>
</dbReference>
<dbReference type="GO" id="GO:0030288">
    <property type="term" value="C:outer membrane-bounded periplasmic space"/>
    <property type="evidence" value="ECO:0007669"/>
    <property type="project" value="InterPro"/>
</dbReference>
<dbReference type="CDD" id="cd13671">
    <property type="entry name" value="PBP2_TRAP_SBP_like_3"/>
    <property type="match status" value="1"/>
</dbReference>
<reference evidence="3 4" key="1">
    <citation type="submission" date="2019-07" db="EMBL/GenBank/DDBJ databases">
        <title>Whole genome shotgun sequence of Reyranella soli NBRC 108950.</title>
        <authorList>
            <person name="Hosoyama A."/>
            <person name="Uohara A."/>
            <person name="Ohji S."/>
            <person name="Ichikawa N."/>
        </authorList>
    </citation>
    <scope>NUCLEOTIDE SEQUENCE [LARGE SCALE GENOMIC DNA]</scope>
    <source>
        <strain evidence="3 4">NBRC 108950</strain>
    </source>
</reference>
<dbReference type="NCBIfam" id="TIGR00787">
    <property type="entry name" value="dctP"/>
    <property type="match status" value="1"/>
</dbReference>
<dbReference type="GO" id="GO:0030246">
    <property type="term" value="F:carbohydrate binding"/>
    <property type="evidence" value="ECO:0007669"/>
    <property type="project" value="TreeGrafter"/>
</dbReference>
<feature type="signal peptide" evidence="2">
    <location>
        <begin position="1"/>
        <end position="21"/>
    </location>
</feature>
<dbReference type="AlphaFoldDB" id="A0A512N6V8"/>
<keyword evidence="4" id="KW-1185">Reference proteome</keyword>
<evidence type="ECO:0000313" key="4">
    <source>
        <dbReference type="Proteomes" id="UP000321058"/>
    </source>
</evidence>
<dbReference type="Gene3D" id="3.40.190.170">
    <property type="entry name" value="Bacterial extracellular solute-binding protein, family 7"/>
    <property type="match status" value="1"/>
</dbReference>
<dbReference type="Pfam" id="PF03480">
    <property type="entry name" value="DctP"/>
    <property type="match status" value="1"/>
</dbReference>
<organism evidence="3 4">
    <name type="scientific">Reyranella soli</name>
    <dbReference type="NCBI Taxonomy" id="1230389"/>
    <lineage>
        <taxon>Bacteria</taxon>
        <taxon>Pseudomonadati</taxon>
        <taxon>Pseudomonadota</taxon>
        <taxon>Alphaproteobacteria</taxon>
        <taxon>Hyphomicrobiales</taxon>
        <taxon>Reyranellaceae</taxon>
        <taxon>Reyranella</taxon>
    </lineage>
</organism>
<proteinExistence type="predicted"/>
<dbReference type="PIRSF" id="PIRSF006470">
    <property type="entry name" value="DctB"/>
    <property type="match status" value="1"/>
</dbReference>
<keyword evidence="1 2" id="KW-0732">Signal</keyword>
<protein>
    <submittedName>
        <fullName evidence="3">C4-dicarboxylate ABC transporter</fullName>
    </submittedName>
</protein>
<dbReference type="Proteomes" id="UP000321058">
    <property type="component" value="Unassembled WGS sequence"/>
</dbReference>
<dbReference type="GO" id="GO:0055085">
    <property type="term" value="P:transmembrane transport"/>
    <property type="evidence" value="ECO:0007669"/>
    <property type="project" value="InterPro"/>
</dbReference>
<accession>A0A512N6V8</accession>
<dbReference type="InterPro" id="IPR018389">
    <property type="entry name" value="DctP_fam"/>
</dbReference>
<dbReference type="PANTHER" id="PTHR33376">
    <property type="match status" value="1"/>
</dbReference>
<dbReference type="OrthoDB" id="7375081at2"/>
<dbReference type="InterPro" id="IPR004682">
    <property type="entry name" value="TRAP_DctP"/>
</dbReference>
<evidence type="ECO:0000256" key="1">
    <source>
        <dbReference type="ARBA" id="ARBA00022729"/>
    </source>
</evidence>
<dbReference type="InterPro" id="IPR038404">
    <property type="entry name" value="TRAP_DctP_sf"/>
</dbReference>
<comment type="caution">
    <text evidence="3">The sequence shown here is derived from an EMBL/GenBank/DDBJ whole genome shotgun (WGS) entry which is preliminary data.</text>
</comment>